<keyword evidence="3" id="KW-0408">Iron</keyword>
<comment type="caution">
    <text evidence="4">The sequence shown here is derived from an EMBL/GenBank/DDBJ whole genome shotgun (WGS) entry which is preliminary data.</text>
</comment>
<evidence type="ECO:0000256" key="1">
    <source>
        <dbReference type="ARBA" id="ARBA00004586"/>
    </source>
</evidence>
<evidence type="ECO:0000313" key="4">
    <source>
        <dbReference type="EMBL" id="KAJ0217081.1"/>
    </source>
</evidence>
<evidence type="ECO:0000256" key="3">
    <source>
        <dbReference type="ARBA" id="ARBA00023004"/>
    </source>
</evidence>
<dbReference type="InterPro" id="IPR045054">
    <property type="entry name" value="P4HA-like"/>
</dbReference>
<keyword evidence="2" id="KW-0479">Metal-binding</keyword>
<proteinExistence type="predicted"/>
<dbReference type="PANTHER" id="PTHR10869:SF123">
    <property type="entry name" value="PROLYL 4-HYDROXYLASE 10-RELATED"/>
    <property type="match status" value="1"/>
</dbReference>
<name>A0A9R1W2A9_LACSA</name>
<keyword evidence="5" id="KW-1185">Reference proteome</keyword>
<protein>
    <submittedName>
        <fullName evidence="4">Uncharacterized protein</fullName>
    </submittedName>
</protein>
<dbReference type="EMBL" id="NBSK02000003">
    <property type="protein sequence ID" value="KAJ0217081.1"/>
    <property type="molecule type" value="Genomic_DNA"/>
</dbReference>
<dbReference type="PANTHER" id="PTHR10869">
    <property type="entry name" value="PROLYL 4-HYDROXYLASE ALPHA SUBUNIT"/>
    <property type="match status" value="1"/>
</dbReference>
<evidence type="ECO:0000313" key="5">
    <source>
        <dbReference type="Proteomes" id="UP000235145"/>
    </source>
</evidence>
<gene>
    <name evidence="4" type="ORF">LSAT_V11C300121180</name>
</gene>
<dbReference type="GO" id="GO:0005789">
    <property type="term" value="C:endoplasmic reticulum membrane"/>
    <property type="evidence" value="ECO:0007669"/>
    <property type="project" value="UniProtKB-SubCell"/>
</dbReference>
<evidence type="ECO:0000256" key="2">
    <source>
        <dbReference type="ARBA" id="ARBA00022723"/>
    </source>
</evidence>
<dbReference type="AlphaFoldDB" id="A0A9R1W2A9"/>
<accession>A0A9R1W2A9</accession>
<sequence length="170" mass="19038">MDCVSKGRLTTVVAVWIRFGCEEGPTAYGAARESQQEFFRSAVSSERSFSVKGIGSGDDILFLSWKPRAFVYHNILSKEECDYLINHANPHMENSTIVDSKPGQIKDSSPGTFLRRGSDKIIRDIEQRIADFAFIPVAFKKKETVLTALGPGEIASSPYYRPDVEKFDFC</sequence>
<dbReference type="Gene3D" id="2.60.120.620">
    <property type="entry name" value="q2cbj1_9rhob like domain"/>
    <property type="match status" value="1"/>
</dbReference>
<dbReference type="Proteomes" id="UP000235145">
    <property type="component" value="Unassembled WGS sequence"/>
</dbReference>
<reference evidence="4 5" key="1">
    <citation type="journal article" date="2017" name="Nat. Commun.">
        <title>Genome assembly with in vitro proximity ligation data and whole-genome triplication in lettuce.</title>
        <authorList>
            <person name="Reyes-Chin-Wo S."/>
            <person name="Wang Z."/>
            <person name="Yang X."/>
            <person name="Kozik A."/>
            <person name="Arikit S."/>
            <person name="Song C."/>
            <person name="Xia L."/>
            <person name="Froenicke L."/>
            <person name="Lavelle D.O."/>
            <person name="Truco M.J."/>
            <person name="Xia R."/>
            <person name="Zhu S."/>
            <person name="Xu C."/>
            <person name="Xu H."/>
            <person name="Xu X."/>
            <person name="Cox K."/>
            <person name="Korf I."/>
            <person name="Meyers B.C."/>
            <person name="Michelmore R.W."/>
        </authorList>
    </citation>
    <scope>NUCLEOTIDE SEQUENCE [LARGE SCALE GENOMIC DNA]</scope>
    <source>
        <strain evidence="5">cv. Salinas</strain>
        <tissue evidence="4">Seedlings</tissue>
    </source>
</reference>
<dbReference type="GO" id="GO:0046872">
    <property type="term" value="F:metal ion binding"/>
    <property type="evidence" value="ECO:0007669"/>
    <property type="project" value="UniProtKB-KW"/>
</dbReference>
<organism evidence="4 5">
    <name type="scientific">Lactuca sativa</name>
    <name type="common">Garden lettuce</name>
    <dbReference type="NCBI Taxonomy" id="4236"/>
    <lineage>
        <taxon>Eukaryota</taxon>
        <taxon>Viridiplantae</taxon>
        <taxon>Streptophyta</taxon>
        <taxon>Embryophyta</taxon>
        <taxon>Tracheophyta</taxon>
        <taxon>Spermatophyta</taxon>
        <taxon>Magnoliopsida</taxon>
        <taxon>eudicotyledons</taxon>
        <taxon>Gunneridae</taxon>
        <taxon>Pentapetalae</taxon>
        <taxon>asterids</taxon>
        <taxon>campanulids</taxon>
        <taxon>Asterales</taxon>
        <taxon>Asteraceae</taxon>
        <taxon>Cichorioideae</taxon>
        <taxon>Cichorieae</taxon>
        <taxon>Lactucinae</taxon>
        <taxon>Lactuca</taxon>
    </lineage>
</organism>
<comment type="subcellular location">
    <subcellularLocation>
        <location evidence="1">Endoplasmic reticulum membrane</location>
    </subcellularLocation>
</comment>